<organism evidence="5 6">
    <name type="scientific">Amycolatopsis pigmentata</name>
    <dbReference type="NCBI Taxonomy" id="450801"/>
    <lineage>
        <taxon>Bacteria</taxon>
        <taxon>Bacillati</taxon>
        <taxon>Actinomycetota</taxon>
        <taxon>Actinomycetes</taxon>
        <taxon>Pseudonocardiales</taxon>
        <taxon>Pseudonocardiaceae</taxon>
        <taxon>Amycolatopsis</taxon>
    </lineage>
</organism>
<dbReference type="EMBL" id="JBHUKR010000033">
    <property type="protein sequence ID" value="MFD2422740.1"/>
    <property type="molecule type" value="Genomic_DNA"/>
</dbReference>
<evidence type="ECO:0000256" key="1">
    <source>
        <dbReference type="ARBA" id="ARBA00006865"/>
    </source>
</evidence>
<feature type="domain" description="GH16" evidence="4">
    <location>
        <begin position="70"/>
        <end position="337"/>
    </location>
</feature>
<gene>
    <name evidence="5" type="ORF">ACFSXZ_41100</name>
</gene>
<dbReference type="InterPro" id="IPR000757">
    <property type="entry name" value="Beta-glucanase-like"/>
</dbReference>
<feature type="chain" id="PRO_5046165770" evidence="3">
    <location>
        <begin position="30"/>
        <end position="337"/>
    </location>
</feature>
<dbReference type="Gene3D" id="2.60.120.200">
    <property type="match status" value="1"/>
</dbReference>
<evidence type="ECO:0000256" key="3">
    <source>
        <dbReference type="SAM" id="SignalP"/>
    </source>
</evidence>
<dbReference type="Pfam" id="PF00722">
    <property type="entry name" value="Glyco_hydro_16"/>
    <property type="match status" value="1"/>
</dbReference>
<feature type="signal peptide" evidence="3">
    <location>
        <begin position="1"/>
        <end position="29"/>
    </location>
</feature>
<feature type="region of interest" description="Disordered" evidence="2">
    <location>
        <begin position="61"/>
        <end position="114"/>
    </location>
</feature>
<dbReference type="InterPro" id="IPR050546">
    <property type="entry name" value="Glycosyl_Hydrlase_16"/>
</dbReference>
<reference evidence="6" key="1">
    <citation type="journal article" date="2019" name="Int. J. Syst. Evol. Microbiol.">
        <title>The Global Catalogue of Microorganisms (GCM) 10K type strain sequencing project: providing services to taxonomists for standard genome sequencing and annotation.</title>
        <authorList>
            <consortium name="The Broad Institute Genomics Platform"/>
            <consortium name="The Broad Institute Genome Sequencing Center for Infectious Disease"/>
            <person name="Wu L."/>
            <person name="Ma J."/>
        </authorList>
    </citation>
    <scope>NUCLEOTIDE SEQUENCE [LARGE SCALE GENOMIC DNA]</scope>
    <source>
        <strain evidence="6">CGMCC 4.7645</strain>
    </source>
</reference>
<dbReference type="PANTHER" id="PTHR10963:SF55">
    <property type="entry name" value="GLYCOSIDE HYDROLASE FAMILY 16 PROTEIN"/>
    <property type="match status" value="1"/>
</dbReference>
<comment type="caution">
    <text evidence="5">The sequence shown here is derived from an EMBL/GenBank/DDBJ whole genome shotgun (WGS) entry which is preliminary data.</text>
</comment>
<evidence type="ECO:0000313" key="5">
    <source>
        <dbReference type="EMBL" id="MFD2422740.1"/>
    </source>
</evidence>
<evidence type="ECO:0000256" key="2">
    <source>
        <dbReference type="SAM" id="MobiDB-lite"/>
    </source>
</evidence>
<dbReference type="RefSeq" id="WP_378271988.1">
    <property type="nucleotide sequence ID" value="NZ_JBHUKR010000033.1"/>
</dbReference>
<keyword evidence="6" id="KW-1185">Reference proteome</keyword>
<proteinExistence type="inferred from homology"/>
<feature type="compositionally biased region" description="Pro residues" evidence="2">
    <location>
        <begin position="66"/>
        <end position="82"/>
    </location>
</feature>
<dbReference type="PROSITE" id="PS51762">
    <property type="entry name" value="GH16_2"/>
    <property type="match status" value="1"/>
</dbReference>
<dbReference type="CDD" id="cd08023">
    <property type="entry name" value="GH16_laminarinase_like"/>
    <property type="match status" value="1"/>
</dbReference>
<dbReference type="Proteomes" id="UP001597417">
    <property type="component" value="Unassembled WGS sequence"/>
</dbReference>
<sequence length="337" mass="35622">MITAVRPAQRGFLTVVALLVTTLVTSACGATPDQPVAAPAPLAATSSAPPAIALGPATAESVVIGPPSPDPAPPAPPPPPPSGAGAWRLIWSDEFDGGAGTGPDPGKWVFDTGGEPRWGNQEWQYYTSRRENVAEDGTGNLLISARHEQLPGMTPCAEGSCDITSGRVTTKARFDQAYGRFEARIKIPDGPGLWPAFWAMGADDDSHPWPANGEIDIMEAVGAEPGTVYGTAHGPGFTDQGIGGSRQLPGGRRVAEDFHTFGVEWSPSKIDWQLDGATYFTLTPDRLAPGQKWVFDHPFYLLMNLAVGGNWPGPPTAATPFPAAMRVDYVRVYAPAR</sequence>
<dbReference type="PROSITE" id="PS51257">
    <property type="entry name" value="PROKAR_LIPOPROTEIN"/>
    <property type="match status" value="1"/>
</dbReference>
<dbReference type="InterPro" id="IPR013320">
    <property type="entry name" value="ConA-like_dom_sf"/>
</dbReference>
<dbReference type="PANTHER" id="PTHR10963">
    <property type="entry name" value="GLYCOSYL HYDROLASE-RELATED"/>
    <property type="match status" value="1"/>
</dbReference>
<evidence type="ECO:0000313" key="6">
    <source>
        <dbReference type="Proteomes" id="UP001597417"/>
    </source>
</evidence>
<dbReference type="SUPFAM" id="SSF49899">
    <property type="entry name" value="Concanavalin A-like lectins/glucanases"/>
    <property type="match status" value="1"/>
</dbReference>
<protein>
    <submittedName>
        <fullName evidence="5">Family 16 glycosylhydrolase</fullName>
    </submittedName>
</protein>
<comment type="similarity">
    <text evidence="1">Belongs to the glycosyl hydrolase 16 family.</text>
</comment>
<accession>A0ABW5G7V7</accession>
<name>A0ABW5G7V7_9PSEU</name>
<evidence type="ECO:0000259" key="4">
    <source>
        <dbReference type="PROSITE" id="PS51762"/>
    </source>
</evidence>
<keyword evidence="3" id="KW-0732">Signal</keyword>